<comment type="caution">
    <text evidence="2">The sequence shown here is derived from an EMBL/GenBank/DDBJ whole genome shotgun (WGS) entry which is preliminary data.</text>
</comment>
<dbReference type="InterPro" id="IPR016024">
    <property type="entry name" value="ARM-type_fold"/>
</dbReference>
<accession>A0AAN8S354</accession>
<dbReference type="InterPro" id="IPR029249">
    <property type="entry name" value="Rotatin_N"/>
</dbReference>
<dbReference type="GO" id="GO:0005814">
    <property type="term" value="C:centriole"/>
    <property type="evidence" value="ECO:0007669"/>
    <property type="project" value="TreeGrafter"/>
</dbReference>
<dbReference type="SUPFAM" id="SSF48371">
    <property type="entry name" value="ARM repeat"/>
    <property type="match status" value="2"/>
</dbReference>
<feature type="domain" description="Rotatin N-terminal" evidence="1">
    <location>
        <begin position="20"/>
        <end position="99"/>
    </location>
</feature>
<name>A0AAN8S354_POLSC</name>
<dbReference type="PANTHER" id="PTHR31691:SF1">
    <property type="entry name" value="ROTATIN"/>
    <property type="match status" value="1"/>
</dbReference>
<dbReference type="Pfam" id="PF14726">
    <property type="entry name" value="RTTN_N"/>
    <property type="match status" value="1"/>
</dbReference>
<dbReference type="GO" id="GO:0007099">
    <property type="term" value="P:centriole replication"/>
    <property type="evidence" value="ECO:0007669"/>
    <property type="project" value="TreeGrafter"/>
</dbReference>
<evidence type="ECO:0000259" key="1">
    <source>
        <dbReference type="Pfam" id="PF14726"/>
    </source>
</evidence>
<dbReference type="Proteomes" id="UP001372834">
    <property type="component" value="Unassembled WGS sequence"/>
</dbReference>
<dbReference type="InterPro" id="IPR011989">
    <property type="entry name" value="ARM-like"/>
</dbReference>
<dbReference type="InterPro" id="IPR030791">
    <property type="entry name" value="Rotatin"/>
</dbReference>
<evidence type="ECO:0000313" key="2">
    <source>
        <dbReference type="EMBL" id="KAK6625555.1"/>
    </source>
</evidence>
<proteinExistence type="predicted"/>
<dbReference type="Gene3D" id="1.25.10.10">
    <property type="entry name" value="Leucine-rich Repeat Variant"/>
    <property type="match status" value="2"/>
</dbReference>
<reference evidence="2 3" key="1">
    <citation type="submission" date="2023-10" db="EMBL/GenBank/DDBJ databases">
        <title>Genomes of two closely related lineages of the louse Polyplax serrata with different host specificities.</title>
        <authorList>
            <person name="Martinu J."/>
            <person name="Tarabai H."/>
            <person name="Stefka J."/>
            <person name="Hypsa V."/>
        </authorList>
    </citation>
    <scope>NUCLEOTIDE SEQUENCE [LARGE SCALE GENOMIC DNA]</scope>
    <source>
        <strain evidence="2">HR10_N</strain>
    </source>
</reference>
<evidence type="ECO:0000313" key="3">
    <source>
        <dbReference type="Proteomes" id="UP001372834"/>
    </source>
</evidence>
<sequence>MSEHLLSLMHIEKLGHPIEEIRIRALASIISKYHLNLVDESNVENTRAIIDKLCNWFNFGNCQEEKKVIELLHAVLKSTGGRLIIPEIGVNALLKKICCLEKKIGYKYSSVFDEIKQFIKGSEETLQNSVKSNNNIENEELLLNMVNSKFESQNKYKHNSDYKIEIKASSYPLESINNDFSQFNFNENRTKEYSTQQTVSINKAQFKIETFPWQNLVPNDKKVLSCIFDGLKFIDNTHSILQSCQFYMEVALRDFPIEIFIQRPLVIRTFLQLVEAVHGECKIAVLKCLIKTVQSLKQSIKLNLQTSIFTKKKEFYTTTVYPEDSMCVSDNNLNFNGQTENYFLNFTSIDDDYDLHQVSDNQLKKHQLSVPEFCFEVLFKVLPELRNRCTQEEVNLLILLFYEYVTCIFLNLKSNSTGCFKDLKDKLYRLFTIIQELLKYSQTENKIIYIIILNIVIKFINLLSLNESIEIDCTLPKILQQELGVCIFDSSIYLLFPQLHSNILKCVEKFQGQREKEALLDYNEIQLVLKSLKSSVTILKREEKMKTKMDRLECLFQSLPGLNFHENLNFIKYFVKSCLLMWSKSQLSEKELKLREKILLKLLSHCNDKIKIHTYSEIGLCAEELLGEKEAVSAKYECPGDKMEFLFQADVLTEIICHGLNSELEEVVNSSTAIMSHLLKSKYIMSDACWSDFMFALTPCLSLFQCYADKNTSLGRCIIKMYDPDIAKSVGLPHLELIKGNIRLLFSMNNLTRDEAISRLFWLLNREDLDHRKLPRMSVLTNLNLSGICSSVKPADYSSIQQSFYNPGKLCDVLEMLGSESLEPNLRRSVLSQLNIMLEDVLLHPTFLEQNGLKLILNILDKSLVENEYHNYPDSVIPVIEILRQICLYNVFVSQELSSQIGVFYNVLRSLFLFSSDDRLRRNAVELLCILLYVDCTLRVPSEQSNTRILSFPEIVVKKMNLPFKAHVHWRNSKHFEPSEKKTLMAKENCSKLIRVYWAMQWTGNSDMLEMTDTERQSAKHHVRIPEDMKVTQQDVAQLRECNFTQSVKKLLRDIQNATTHEAVCRCIQKLESYLLLYNVDKTINGNNTEIVSDNIISHMLWESTLERFLLVMPGCPKDEALLFLVIKLINTLLKSFRSERLVNWTEKFVTDVNKPLYKILRNLEAENSGLKGRELRLSVMELIQQVLNSKDRVDSKKWFPYIELISDHLKLGRKGNELCNVAYVDWFIAVLVALTRKCSFSYKQLSVKKLIISTMEIVVAFHCTSDATISFTGLNIIKNSLFVLNHILCDTQSNIEEWEELWFQALSDVIGNPKRINYCWLLSLWFMRDTIARASALQLFVGFSTTVKGCELLIDRMNVPFSHVWTEGFRILFDEKESCLVKEKSALLLSNLTSHGTKLSAGSFMNHLKNINFMHKVLQIVENFHSENNISELVVNESGTSFSGQSMSTPALITAVTKLIQNVIFIEPSEIDSILESGLLESLIRVLGDIPETTAICEHHEQCTDIIKMYISVCSLMTKCVTTNKKVHHFMIHSHYSINCFFSMINFNLFCDTSKTIQALKGTLWCEIFKLFSALLMDHEQEDFVDHSAFIALNRCMSENGVDNFISSLHIALTSDPLALRISALQFLVNFFGHEASGDKTTSIRDIFDRMVSEKAIKLSRNYGSKEFDIPENCKLNFGLRLTDILLQIFLLCNDCPTHSLKLIVYDALGSLFTIYKSAQDFCLNQNFAASIVLNLKKICIKLSMENTSNFKKLSEKKKIQPLLQDVENLFQLVTNFTYNNEKTKTEVANRYLTVVVHKLWPWCLMKESLQVVTLKMLCTFTYNCSQACRSLVLSSNFTVMSMKKMPGSVTLMNAITNQIELEMDSISKSSQFQVLCLCLQLLSNCCAVTECRSVIPKGNIFNSLTKLQSKRKKRPYGEAVVESWMRFLIAFSSHQEGQLALTKNQDILDFIIGMANTSKSNRIDCLIVLRNLCFHQLNRYRMLSCGSFLSLLTDSLESNHHEEVRQAANAIWALACNCQKDKLVLRNAGFELKLEGAKRTSILNEDVETTQLITTVLGVLKNK</sequence>
<dbReference type="GO" id="GO:0010457">
    <property type="term" value="P:centriole-centriole cohesion"/>
    <property type="evidence" value="ECO:0007669"/>
    <property type="project" value="TreeGrafter"/>
</dbReference>
<protein>
    <recommendedName>
        <fullName evidence="1">Rotatin N-terminal domain-containing protein</fullName>
    </recommendedName>
</protein>
<dbReference type="GO" id="GO:0005813">
    <property type="term" value="C:centrosome"/>
    <property type="evidence" value="ECO:0007669"/>
    <property type="project" value="InterPro"/>
</dbReference>
<organism evidence="2 3">
    <name type="scientific">Polyplax serrata</name>
    <name type="common">Common mouse louse</name>
    <dbReference type="NCBI Taxonomy" id="468196"/>
    <lineage>
        <taxon>Eukaryota</taxon>
        <taxon>Metazoa</taxon>
        <taxon>Ecdysozoa</taxon>
        <taxon>Arthropoda</taxon>
        <taxon>Hexapoda</taxon>
        <taxon>Insecta</taxon>
        <taxon>Pterygota</taxon>
        <taxon>Neoptera</taxon>
        <taxon>Paraneoptera</taxon>
        <taxon>Psocodea</taxon>
        <taxon>Troctomorpha</taxon>
        <taxon>Phthiraptera</taxon>
        <taxon>Anoplura</taxon>
        <taxon>Polyplacidae</taxon>
        <taxon>Polyplax</taxon>
    </lineage>
</organism>
<dbReference type="PANTHER" id="PTHR31691">
    <property type="entry name" value="ROTATIN"/>
    <property type="match status" value="1"/>
</dbReference>
<dbReference type="GO" id="GO:0036064">
    <property type="term" value="C:ciliary basal body"/>
    <property type="evidence" value="ECO:0007669"/>
    <property type="project" value="InterPro"/>
</dbReference>
<dbReference type="EMBL" id="JAWJWE010000037">
    <property type="protein sequence ID" value="KAK6625555.1"/>
    <property type="molecule type" value="Genomic_DNA"/>
</dbReference>
<dbReference type="GO" id="GO:0032053">
    <property type="term" value="P:ciliary basal body organization"/>
    <property type="evidence" value="ECO:0007669"/>
    <property type="project" value="TreeGrafter"/>
</dbReference>
<gene>
    <name evidence="2" type="ORF">RUM43_005854</name>
</gene>